<sequence length="334" mass="37356">MKNYLIGCDWGTTSFRLRLIETVENKIISEVLSSEGVASTFDAWKATKAEFETKKSFFIQRLKEQLAVLAQQSKAELNGIEIVISGMASSSIGMYEVPYATLTYDVDGAQTAVHRLEADAHLAHDIMLISGIRSEYDVMRGEETQLVGLAELLHLSASQRYILILPGTHSKHLYVQNNRLIDFQTYMTGEVFSLISHHSILKESVEKASRELSALEMAAFKMGVRESGARGVLRNLFRVRTNQLFQKWTKKENGLYLSGLLIGSEIHDLLAESEWQLVLCSGNNLYELYKAAVEELGLSDRMLTVSADTVDLATVVGQVKIFQNQALLLNNQTL</sequence>
<evidence type="ECO:0000313" key="2">
    <source>
        <dbReference type="Proteomes" id="UP000253141"/>
    </source>
</evidence>
<dbReference type="EMBL" id="QPIW01000021">
    <property type="protein sequence ID" value="RDB03928.1"/>
    <property type="molecule type" value="Genomic_DNA"/>
</dbReference>
<keyword evidence="1" id="KW-0808">Transferase</keyword>
<protein>
    <submittedName>
        <fullName evidence="1">2-keto-3-deoxy-galactonokinase</fullName>
    </submittedName>
</protein>
<dbReference type="InterPro" id="IPR042257">
    <property type="entry name" value="DGOK_C"/>
</dbReference>
<dbReference type="Gene3D" id="3.30.420.300">
    <property type="entry name" value="2-keto-3-deoxy-galactonokinase, substrate binding domain"/>
    <property type="match status" value="1"/>
</dbReference>
<comment type="caution">
    <text evidence="1">The sequence shown here is derived from an EMBL/GenBank/DDBJ whole genome shotgun (WGS) entry which is preliminary data.</text>
</comment>
<dbReference type="RefSeq" id="WP_114463039.1">
    <property type="nucleotide sequence ID" value="NZ_QPIW01000021.1"/>
</dbReference>
<organism evidence="1 2">
    <name type="scientific">Runella aurantiaca</name>
    <dbReference type="NCBI Taxonomy" id="2282308"/>
    <lineage>
        <taxon>Bacteria</taxon>
        <taxon>Pseudomonadati</taxon>
        <taxon>Bacteroidota</taxon>
        <taxon>Cytophagia</taxon>
        <taxon>Cytophagales</taxon>
        <taxon>Spirosomataceae</taxon>
        <taxon>Runella</taxon>
    </lineage>
</organism>
<dbReference type="InterPro" id="IPR042258">
    <property type="entry name" value="DGOK_N"/>
</dbReference>
<accession>A0A369I2Z4</accession>
<keyword evidence="2" id="KW-1185">Reference proteome</keyword>
<keyword evidence="1" id="KW-0418">Kinase</keyword>
<dbReference type="CDD" id="cd24012">
    <property type="entry name" value="ASKHA_NBD_KDGal-kinase"/>
    <property type="match status" value="1"/>
</dbReference>
<dbReference type="Gene3D" id="3.30.420.310">
    <property type="entry name" value="2-keto-3-deoxy-galactonokinase, C-terminal domain"/>
    <property type="match status" value="1"/>
</dbReference>
<dbReference type="GO" id="GO:0008671">
    <property type="term" value="F:2-dehydro-3-deoxygalactonokinase activity"/>
    <property type="evidence" value="ECO:0007669"/>
    <property type="project" value="InterPro"/>
</dbReference>
<dbReference type="InterPro" id="IPR007729">
    <property type="entry name" value="DGOK"/>
</dbReference>
<name>A0A369I2Z4_9BACT</name>
<dbReference type="Pfam" id="PF05035">
    <property type="entry name" value="DGOK"/>
    <property type="match status" value="1"/>
</dbReference>
<dbReference type="AlphaFoldDB" id="A0A369I2Z4"/>
<dbReference type="GO" id="GO:0034194">
    <property type="term" value="P:D-galactonate catabolic process"/>
    <property type="evidence" value="ECO:0007669"/>
    <property type="project" value="InterPro"/>
</dbReference>
<gene>
    <name evidence="1" type="ORF">DVG78_21205</name>
</gene>
<dbReference type="OrthoDB" id="256574at2"/>
<evidence type="ECO:0000313" key="1">
    <source>
        <dbReference type="EMBL" id="RDB03928.1"/>
    </source>
</evidence>
<proteinExistence type="predicted"/>
<reference evidence="1 2" key="1">
    <citation type="submission" date="2018-07" db="EMBL/GenBank/DDBJ databases">
        <title>Genome analysis of Runella aurantiaca.</title>
        <authorList>
            <person name="Yang X."/>
        </authorList>
    </citation>
    <scope>NUCLEOTIDE SEQUENCE [LARGE SCALE GENOMIC DNA]</scope>
    <source>
        <strain evidence="1 2">YX9</strain>
    </source>
</reference>
<dbReference type="Proteomes" id="UP000253141">
    <property type="component" value="Unassembled WGS sequence"/>
</dbReference>